<dbReference type="EMBL" id="CP020373">
    <property type="protein sequence ID" value="AZQ10878.1"/>
    <property type="molecule type" value="Genomic_DNA"/>
</dbReference>
<dbReference type="NCBIfam" id="TIGR03359">
    <property type="entry name" value="VI_chp_6"/>
    <property type="match status" value="1"/>
</dbReference>
<accession>A0ABN5TUI2</accession>
<dbReference type="RefSeq" id="WP_126167204.1">
    <property type="nucleotide sequence ID" value="NZ_CP020373.1"/>
</dbReference>
<sequence>MSQDKYFRDELAFLREQGKEFSQLHPELARYLHGNHTDPDIERLLEGFAFLTGRLREKIDDDFPEFTHSMINMLWPNYLRPVPSYTIVRFTPLGSGITQRQTIAGATLLDSHPVDGQVCHFRTCRPLDVYPINLVDIHAVHSREASSITLEFKVESGQSLQQILLDSMEFYLGGQTYSAQMLYLWLNHYLDSIEFRCGEHSVSVPRSFCRAMGFEPSDSVLPYPKNVYDGYRVIQEYLTFPDAFRFFRVSSLSKIVPEFFEGDFSLRFHFTKTLPADVRINDDTFQLYCVPAINLFDHDADPIDLTGRKVEYPVMPSSRHPAHFEIFSIDRVEGWLEQGDGRHRGQTRLYHSFESFQHEVERSRHRTALYYRTRVKTSLRHEGLDHFLSFVRADETACVGVNECISLKLTCSNRQLPMRLGKGDICVATDNSPSFTSFENITEPSAPVRPVLDGSLLWTLISNLSLNYLSLLSRDAICSIIRSYDFRALVDRQAERVTRMRMDGIVAIESRPSERIIRGLPVRGLKTILRLDQQCFASEGDLYLFGAVLNRFFALYASINSFHELQVINVHNKESYTWDLELGQQPLI</sequence>
<evidence type="ECO:0000313" key="1">
    <source>
        <dbReference type="EMBL" id="AZQ10878.1"/>
    </source>
</evidence>
<proteinExistence type="predicted"/>
<dbReference type="PANTHER" id="PTHR35370">
    <property type="entry name" value="CYTOPLASMIC PROTEIN-RELATED-RELATED"/>
    <property type="match status" value="1"/>
</dbReference>
<dbReference type="PANTHER" id="PTHR35370:SF4">
    <property type="entry name" value="TYPE VI SECRETION SYSTEM BASEPLATE SUBUNIT TSSF"/>
    <property type="match status" value="1"/>
</dbReference>
<organism evidence="1 2">
    <name type="scientific">Shewanella khirikhana</name>
    <dbReference type="NCBI Taxonomy" id="1965282"/>
    <lineage>
        <taxon>Bacteria</taxon>
        <taxon>Pseudomonadati</taxon>
        <taxon>Pseudomonadota</taxon>
        <taxon>Gammaproteobacteria</taxon>
        <taxon>Alteromonadales</taxon>
        <taxon>Shewanellaceae</taxon>
        <taxon>Shewanella</taxon>
    </lineage>
</organism>
<evidence type="ECO:0000313" key="2">
    <source>
        <dbReference type="Proteomes" id="UP000278437"/>
    </source>
</evidence>
<gene>
    <name evidence="1" type="ORF">STH12_01770</name>
</gene>
<name>A0ABN5TUI2_9GAMM</name>
<dbReference type="Pfam" id="PF05947">
    <property type="entry name" value="T6SS_TssF"/>
    <property type="match status" value="1"/>
</dbReference>
<evidence type="ECO:0008006" key="3">
    <source>
        <dbReference type="Google" id="ProtNLM"/>
    </source>
</evidence>
<dbReference type="PIRSF" id="PIRSF028304">
    <property type="entry name" value="UCP028304"/>
    <property type="match status" value="1"/>
</dbReference>
<keyword evidence="2" id="KW-1185">Reference proteome</keyword>
<reference evidence="2" key="1">
    <citation type="submission" date="2017-03" db="EMBL/GenBank/DDBJ databases">
        <title>Full genome sequence of a non-lethal Shewanella isolate that potentiates virulence of Vibio parahaemolyticus causing acute hepatopancreatic necrosis disease (AHPND) in shrimp.</title>
        <authorList>
            <person name="Prachumwat A."/>
            <person name="Sritunyalucksana K."/>
        </authorList>
    </citation>
    <scope>NUCLEOTIDE SEQUENCE [LARGE SCALE GENOMIC DNA]</scope>
    <source>
        <strain evidence="2">TH2012</strain>
    </source>
</reference>
<protein>
    <recommendedName>
        <fullName evidence="3">Type VI secretion protein</fullName>
    </recommendedName>
</protein>
<dbReference type="Proteomes" id="UP000278437">
    <property type="component" value="Chromosome"/>
</dbReference>
<dbReference type="InterPro" id="IPR010272">
    <property type="entry name" value="T6SS_TssF"/>
</dbReference>